<feature type="domain" description="VOC" evidence="2">
    <location>
        <begin position="4"/>
        <end position="126"/>
    </location>
</feature>
<evidence type="ECO:0000256" key="1">
    <source>
        <dbReference type="ARBA" id="ARBA00022723"/>
    </source>
</evidence>
<gene>
    <name evidence="3" type="ORF">ERJ70_16085</name>
</gene>
<evidence type="ECO:0000313" key="3">
    <source>
        <dbReference type="EMBL" id="QTN00675.1"/>
    </source>
</evidence>
<name>A0ABX7VXC8_9BACI</name>
<accession>A0ABX7VXC8</accession>
<dbReference type="InterPro" id="IPR051785">
    <property type="entry name" value="MMCE/EMCE_epimerase"/>
</dbReference>
<dbReference type="PROSITE" id="PS51819">
    <property type="entry name" value="VOC"/>
    <property type="match status" value="1"/>
</dbReference>
<keyword evidence="1" id="KW-0479">Metal-binding</keyword>
<dbReference type="InterPro" id="IPR004360">
    <property type="entry name" value="Glyas_Fos-R_dOase_dom"/>
</dbReference>
<dbReference type="Gene3D" id="3.10.180.10">
    <property type="entry name" value="2,3-Dihydroxybiphenyl 1,2-Dioxygenase, domain 1"/>
    <property type="match status" value="1"/>
</dbReference>
<evidence type="ECO:0000259" key="2">
    <source>
        <dbReference type="PROSITE" id="PS51819"/>
    </source>
</evidence>
<dbReference type="Proteomes" id="UP000665043">
    <property type="component" value="Chromosome"/>
</dbReference>
<dbReference type="Pfam" id="PF00903">
    <property type="entry name" value="Glyoxalase"/>
    <property type="match status" value="1"/>
</dbReference>
<sequence length="137" mass="15823">MIKGIGHLALTVEDMERSLDFYCQVLGFEHAFSIQDDNENPWIEYIKVGTGRFIELFYGGKNKTEADSNRIGFHHLCLEVTDIEKTANQLKEKGIKLDSEPKRGKDDNYQCWVSDLDGNSIEFMEISKASPHWAWYD</sequence>
<reference evidence="3 4" key="1">
    <citation type="submission" date="2019-12" db="EMBL/GenBank/DDBJ databases">
        <title>The whole genome sequencing of a strain isolated from a Mars analog, Dalangtan Playa.</title>
        <authorList>
            <person name="Huang T."/>
        </authorList>
    </citation>
    <scope>NUCLEOTIDE SEQUENCE [LARGE SCALE GENOMIC DNA]</scope>
    <source>
        <strain evidence="3 4">DP4-553-S</strain>
    </source>
</reference>
<keyword evidence="4" id="KW-1185">Reference proteome</keyword>
<organism evidence="3 4">
    <name type="scientific">Sediminibacillus dalangtanensis</name>
    <dbReference type="NCBI Taxonomy" id="2729421"/>
    <lineage>
        <taxon>Bacteria</taxon>
        <taxon>Bacillati</taxon>
        <taxon>Bacillota</taxon>
        <taxon>Bacilli</taxon>
        <taxon>Bacillales</taxon>
        <taxon>Bacillaceae</taxon>
        <taxon>Sediminibacillus</taxon>
    </lineage>
</organism>
<dbReference type="PANTHER" id="PTHR43048">
    <property type="entry name" value="METHYLMALONYL-COA EPIMERASE"/>
    <property type="match status" value="1"/>
</dbReference>
<dbReference type="RefSeq" id="WP_209365812.1">
    <property type="nucleotide sequence ID" value="NZ_CP046956.1"/>
</dbReference>
<proteinExistence type="predicted"/>
<dbReference type="EMBL" id="CP046956">
    <property type="protein sequence ID" value="QTN00675.1"/>
    <property type="molecule type" value="Genomic_DNA"/>
</dbReference>
<dbReference type="InterPro" id="IPR037523">
    <property type="entry name" value="VOC_core"/>
</dbReference>
<dbReference type="CDD" id="cd06587">
    <property type="entry name" value="VOC"/>
    <property type="match status" value="1"/>
</dbReference>
<dbReference type="SUPFAM" id="SSF54593">
    <property type="entry name" value="Glyoxalase/Bleomycin resistance protein/Dihydroxybiphenyl dioxygenase"/>
    <property type="match status" value="1"/>
</dbReference>
<dbReference type="InterPro" id="IPR029068">
    <property type="entry name" value="Glyas_Bleomycin-R_OHBP_Dase"/>
</dbReference>
<evidence type="ECO:0000313" key="4">
    <source>
        <dbReference type="Proteomes" id="UP000665043"/>
    </source>
</evidence>
<protein>
    <submittedName>
        <fullName evidence="3">VOC family protein</fullName>
    </submittedName>
</protein>
<dbReference type="PANTHER" id="PTHR43048:SF3">
    <property type="entry name" value="METHYLMALONYL-COA EPIMERASE, MITOCHONDRIAL"/>
    <property type="match status" value="1"/>
</dbReference>